<sequence>MRCFLAIPLTDPLRDALARLQAELPVGRLVPEENLHLTLAFLDERDDPALAALDEELSALSAPSFDLIPRGLGVFGGNRPRSLHAVILPSSPLADLHARIQGAIRRAGIDLRRERYVPHITLARFGTGARGASLDALQHFLAAHLGFEGPPFPVTEFHLYQSVLRPDGALHEELARYPLISPADGDTP</sequence>
<evidence type="ECO:0000313" key="3">
    <source>
        <dbReference type="EMBL" id="MFC3613913.1"/>
    </source>
</evidence>
<feature type="short sequence motif" description="HXTX 1" evidence="2">
    <location>
        <begin position="36"/>
        <end position="39"/>
    </location>
</feature>
<accession>A0ABV7TII4</accession>
<gene>
    <name evidence="3" type="primary">thpR</name>
    <name evidence="3" type="ORF">ACFORG_09105</name>
</gene>
<reference evidence="4" key="1">
    <citation type="journal article" date="2019" name="Int. J. Syst. Evol. Microbiol.">
        <title>The Global Catalogue of Microorganisms (GCM) 10K type strain sequencing project: providing services to taxonomists for standard genome sequencing and annotation.</title>
        <authorList>
            <consortium name="The Broad Institute Genomics Platform"/>
            <consortium name="The Broad Institute Genome Sequencing Center for Infectious Disease"/>
            <person name="Wu L."/>
            <person name="Ma J."/>
        </authorList>
    </citation>
    <scope>NUCLEOTIDE SEQUENCE [LARGE SCALE GENOMIC DNA]</scope>
    <source>
        <strain evidence="4">KCTC 42911</strain>
    </source>
</reference>
<evidence type="ECO:0000256" key="2">
    <source>
        <dbReference type="HAMAP-Rule" id="MF_01940"/>
    </source>
</evidence>
<dbReference type="EC" id="3.1.4.58" evidence="2"/>
<dbReference type="Proteomes" id="UP001595629">
    <property type="component" value="Unassembled WGS sequence"/>
</dbReference>
<evidence type="ECO:0000256" key="1">
    <source>
        <dbReference type="ARBA" id="ARBA00022801"/>
    </source>
</evidence>
<dbReference type="Pfam" id="PF13563">
    <property type="entry name" value="2_5_RNA_ligase2"/>
    <property type="match status" value="1"/>
</dbReference>
<feature type="active site" description="Proton donor" evidence="2">
    <location>
        <position position="36"/>
    </location>
</feature>
<feature type="active site" description="Proton acceptor" evidence="2">
    <location>
        <position position="119"/>
    </location>
</feature>
<dbReference type="RefSeq" id="WP_386735105.1">
    <property type="nucleotide sequence ID" value="NZ_JBHRXI010000010.1"/>
</dbReference>
<keyword evidence="4" id="KW-1185">Reference proteome</keyword>
<comment type="similarity">
    <text evidence="2">Belongs to the 2H phosphoesterase superfamily. ThpR family.</text>
</comment>
<dbReference type="HAMAP" id="MF_01940">
    <property type="entry name" value="RNA_CPDase"/>
    <property type="match status" value="1"/>
</dbReference>
<dbReference type="InterPro" id="IPR009097">
    <property type="entry name" value="Cyclic_Pdiesterase"/>
</dbReference>
<dbReference type="EMBL" id="JBHRXI010000010">
    <property type="protein sequence ID" value="MFC3613913.1"/>
    <property type="molecule type" value="Genomic_DNA"/>
</dbReference>
<dbReference type="PANTHER" id="PTHR35561:SF1">
    <property type="entry name" value="RNA 2',3'-CYCLIC PHOSPHODIESTERASE"/>
    <property type="match status" value="1"/>
</dbReference>
<keyword evidence="1 2" id="KW-0378">Hydrolase</keyword>
<organism evidence="3 4">
    <name type="scientific">Lutimaribacter marinistellae</name>
    <dbReference type="NCBI Taxonomy" id="1820329"/>
    <lineage>
        <taxon>Bacteria</taxon>
        <taxon>Pseudomonadati</taxon>
        <taxon>Pseudomonadota</taxon>
        <taxon>Alphaproteobacteria</taxon>
        <taxon>Rhodobacterales</taxon>
        <taxon>Roseobacteraceae</taxon>
        <taxon>Lutimaribacter</taxon>
    </lineage>
</organism>
<evidence type="ECO:0000313" key="4">
    <source>
        <dbReference type="Proteomes" id="UP001595629"/>
    </source>
</evidence>
<dbReference type="PANTHER" id="PTHR35561">
    <property type="entry name" value="RNA 2',3'-CYCLIC PHOSPHODIESTERASE"/>
    <property type="match status" value="1"/>
</dbReference>
<proteinExistence type="inferred from homology"/>
<feature type="short sequence motif" description="HXTX 2" evidence="2">
    <location>
        <begin position="119"/>
        <end position="122"/>
    </location>
</feature>
<dbReference type="InterPro" id="IPR004175">
    <property type="entry name" value="RNA_CPDase"/>
</dbReference>
<comment type="catalytic activity">
    <reaction evidence="2">
        <text>a 3'-end 2',3'-cyclophospho-ribonucleotide-RNA + H2O = a 3'-end 2'-phospho-ribonucleotide-RNA + H(+)</text>
        <dbReference type="Rhea" id="RHEA:11828"/>
        <dbReference type="Rhea" id="RHEA-COMP:10464"/>
        <dbReference type="Rhea" id="RHEA-COMP:17353"/>
        <dbReference type="ChEBI" id="CHEBI:15377"/>
        <dbReference type="ChEBI" id="CHEBI:15378"/>
        <dbReference type="ChEBI" id="CHEBI:83064"/>
        <dbReference type="ChEBI" id="CHEBI:173113"/>
        <dbReference type="EC" id="3.1.4.58"/>
    </reaction>
</comment>
<dbReference type="NCBIfam" id="TIGR02258">
    <property type="entry name" value="2_5_ligase"/>
    <property type="match status" value="1"/>
</dbReference>
<dbReference type="SUPFAM" id="SSF55144">
    <property type="entry name" value="LigT-like"/>
    <property type="match status" value="1"/>
</dbReference>
<comment type="caution">
    <text evidence="3">The sequence shown here is derived from an EMBL/GenBank/DDBJ whole genome shotgun (WGS) entry which is preliminary data.</text>
</comment>
<comment type="function">
    <text evidence="2">Hydrolyzes RNA 2',3'-cyclic phosphodiester to an RNA 2'-phosphomonoester.</text>
</comment>
<dbReference type="Gene3D" id="3.90.1140.10">
    <property type="entry name" value="Cyclic phosphodiesterase"/>
    <property type="match status" value="1"/>
</dbReference>
<name>A0ABV7TII4_9RHOB</name>
<protein>
    <recommendedName>
        <fullName evidence="2">RNA 2',3'-cyclic phosphodiesterase</fullName>
        <shortName evidence="2">RNA 2',3'-CPDase</shortName>
        <ecNumber evidence="2">3.1.4.58</ecNumber>
    </recommendedName>
</protein>